<feature type="coiled-coil region" evidence="1">
    <location>
        <begin position="3"/>
        <end position="37"/>
    </location>
</feature>
<evidence type="ECO:0000256" key="1">
    <source>
        <dbReference type="SAM" id="Coils"/>
    </source>
</evidence>
<dbReference type="GO" id="GO:0005643">
    <property type="term" value="C:nuclear pore"/>
    <property type="evidence" value="ECO:0007669"/>
    <property type="project" value="TreeGrafter"/>
</dbReference>
<protein>
    <submittedName>
        <fullName evidence="3">Myosin_tail_1 domain-containing protein</fullName>
    </submittedName>
</protein>
<dbReference type="GO" id="GO:0017056">
    <property type="term" value="F:structural constituent of nuclear pore"/>
    <property type="evidence" value="ECO:0007669"/>
    <property type="project" value="TreeGrafter"/>
</dbReference>
<evidence type="ECO:0000313" key="2">
    <source>
        <dbReference type="Proteomes" id="UP000095283"/>
    </source>
</evidence>
<accession>A0A1I7XDE1</accession>
<evidence type="ECO:0000313" key="3">
    <source>
        <dbReference type="WBParaSite" id="Hba_15554"/>
    </source>
</evidence>
<feature type="coiled-coil region" evidence="1">
    <location>
        <begin position="369"/>
        <end position="396"/>
    </location>
</feature>
<dbReference type="AlphaFoldDB" id="A0A1I7XDE1"/>
<keyword evidence="2" id="KW-1185">Reference proteome</keyword>
<name>A0A1I7XDE1_HETBA</name>
<organism evidence="2 3">
    <name type="scientific">Heterorhabditis bacteriophora</name>
    <name type="common">Entomopathogenic nematode worm</name>
    <dbReference type="NCBI Taxonomy" id="37862"/>
    <lineage>
        <taxon>Eukaryota</taxon>
        <taxon>Metazoa</taxon>
        <taxon>Ecdysozoa</taxon>
        <taxon>Nematoda</taxon>
        <taxon>Chromadorea</taxon>
        <taxon>Rhabditida</taxon>
        <taxon>Rhabditina</taxon>
        <taxon>Rhabditomorpha</taxon>
        <taxon>Strongyloidea</taxon>
        <taxon>Heterorhabditidae</taxon>
        <taxon>Heterorhabditis</taxon>
    </lineage>
</organism>
<dbReference type="GO" id="GO:1901673">
    <property type="term" value="P:regulation of mitotic spindle assembly"/>
    <property type="evidence" value="ECO:0007669"/>
    <property type="project" value="TreeGrafter"/>
</dbReference>
<feature type="coiled-coil region" evidence="1">
    <location>
        <begin position="298"/>
        <end position="332"/>
    </location>
</feature>
<dbReference type="PANTHER" id="PTHR18898">
    <property type="entry name" value="NUCLEOPROTEIN TPR-RELATED"/>
    <property type="match status" value="1"/>
</dbReference>
<dbReference type="PANTHER" id="PTHR18898:SF2">
    <property type="entry name" value="NUCLEOPROTEIN TPR"/>
    <property type="match status" value="1"/>
</dbReference>
<feature type="coiled-coil region" evidence="1">
    <location>
        <begin position="158"/>
        <end position="185"/>
    </location>
</feature>
<reference evidence="3" key="1">
    <citation type="submission" date="2016-11" db="UniProtKB">
        <authorList>
            <consortium name="WormBaseParasite"/>
        </authorList>
    </citation>
    <scope>IDENTIFICATION</scope>
</reference>
<proteinExistence type="predicted"/>
<dbReference type="GO" id="GO:0006406">
    <property type="term" value="P:mRNA export from nucleus"/>
    <property type="evidence" value="ECO:0007669"/>
    <property type="project" value="TreeGrafter"/>
</dbReference>
<keyword evidence="1" id="KW-0175">Coiled coil</keyword>
<dbReference type="Proteomes" id="UP000095283">
    <property type="component" value="Unplaced"/>
</dbReference>
<sequence>MERERLEARAQAAEARSEQLSSDIVALREKIGEMEIEFNKESISHLQERGALVERADVLEIQLKDANSSISALDESLKQAREEIEKRLSEVNMITESLSEVSAQLSETKGKCEILETKLMSKNKELFNAEEAARVAEEGRLAIKQVLTARSAEIDANEVKWRETAEQYEQKLEQMIQQYEKAISIVGDPSTNVTNETLTDPDTPNTMVESLQSVIRFLREEKQLAVTRSMNAEVEMKRLRAETNEIRVNRDEMVARLNRLEAESVAASDALAERTQLMERLESMASTQRQNMMLRMENEKLHKVSSELLKQKQDLETKQESLNTQLSDITMKITMLNGEVTTRRRENDLLKQRLEQIAKTHDVTLQADLEQCKSRLSRMEAELKTAGEQAVQAEQQKIAAEKFIKGFFG</sequence>
<feature type="coiled-coil region" evidence="1">
    <location>
        <begin position="63"/>
        <end position="132"/>
    </location>
</feature>
<dbReference type="WBParaSite" id="Hba_15554">
    <property type="protein sequence ID" value="Hba_15554"/>
    <property type="gene ID" value="Hba_15554"/>
</dbReference>